<dbReference type="PANTHER" id="PTHR45785:SF7">
    <property type="entry name" value="COMPLEMENT FACTOR H"/>
    <property type="match status" value="1"/>
</dbReference>
<proteinExistence type="predicted"/>
<dbReference type="PANTHER" id="PTHR45785">
    <property type="entry name" value="COMPLEMENT FACTOR H-RELATED"/>
    <property type="match status" value="1"/>
</dbReference>
<dbReference type="SUPFAM" id="SSF57535">
    <property type="entry name" value="Complement control module/SCR domain"/>
    <property type="match status" value="2"/>
</dbReference>
<dbReference type="GO" id="GO:0005615">
    <property type="term" value="C:extracellular space"/>
    <property type="evidence" value="ECO:0007669"/>
    <property type="project" value="TreeGrafter"/>
</dbReference>
<dbReference type="InterPro" id="IPR051503">
    <property type="entry name" value="ComplSys_Reg/VirEntry_Med"/>
</dbReference>
<dbReference type="FunFam" id="2.10.70.10:FF:000026">
    <property type="entry name" value="Complement inhibitory factor H"/>
    <property type="match status" value="1"/>
</dbReference>
<dbReference type="AlphaFoldDB" id="A0A8C8UKA2"/>
<dbReference type="PROSITE" id="PS50923">
    <property type="entry name" value="SUSHI"/>
    <property type="match status" value="2"/>
</dbReference>
<evidence type="ECO:0000313" key="7">
    <source>
        <dbReference type="Proteomes" id="UP000694547"/>
    </source>
</evidence>
<name>A0A8C8UKA2_PERMB</name>
<evidence type="ECO:0000256" key="3">
    <source>
        <dbReference type="ARBA" id="ARBA00023157"/>
    </source>
</evidence>
<dbReference type="CDD" id="cd00033">
    <property type="entry name" value="CCP"/>
    <property type="match status" value="2"/>
</dbReference>
<dbReference type="Ensembl" id="ENSPEMT00000038055.1">
    <property type="protein sequence ID" value="ENSPEMP00000031613.1"/>
    <property type="gene ID" value="ENSPEMG00000029106.1"/>
</dbReference>
<dbReference type="GeneTree" id="ENSGT00940000164315"/>
<keyword evidence="1 4" id="KW-0768">Sushi</keyword>
<reference evidence="6" key="2">
    <citation type="submission" date="2025-08" db="UniProtKB">
        <authorList>
            <consortium name="Ensembl"/>
        </authorList>
    </citation>
    <scope>IDENTIFICATION</scope>
</reference>
<keyword evidence="2" id="KW-0732">Signal</keyword>
<organism evidence="6 7">
    <name type="scientific">Peromyscus maniculatus bairdii</name>
    <name type="common">Prairie deer mouse</name>
    <dbReference type="NCBI Taxonomy" id="230844"/>
    <lineage>
        <taxon>Eukaryota</taxon>
        <taxon>Metazoa</taxon>
        <taxon>Chordata</taxon>
        <taxon>Craniata</taxon>
        <taxon>Vertebrata</taxon>
        <taxon>Euteleostomi</taxon>
        <taxon>Mammalia</taxon>
        <taxon>Eutheria</taxon>
        <taxon>Euarchontoglires</taxon>
        <taxon>Glires</taxon>
        <taxon>Rodentia</taxon>
        <taxon>Myomorpha</taxon>
        <taxon>Muroidea</taxon>
        <taxon>Cricetidae</taxon>
        <taxon>Neotominae</taxon>
        <taxon>Peromyscus</taxon>
    </lineage>
</organism>
<evidence type="ECO:0000256" key="1">
    <source>
        <dbReference type="ARBA" id="ARBA00022659"/>
    </source>
</evidence>
<dbReference type="GO" id="GO:0006956">
    <property type="term" value="P:complement activation"/>
    <property type="evidence" value="ECO:0007669"/>
    <property type="project" value="TreeGrafter"/>
</dbReference>
<feature type="disulfide bond" evidence="4">
    <location>
        <begin position="72"/>
        <end position="115"/>
    </location>
</feature>
<protein>
    <recommendedName>
        <fullName evidence="5">Sushi domain-containing protein</fullName>
    </recommendedName>
</protein>
<evidence type="ECO:0000256" key="2">
    <source>
        <dbReference type="ARBA" id="ARBA00022729"/>
    </source>
</evidence>
<dbReference type="Proteomes" id="UP000694547">
    <property type="component" value="Chromosome 11"/>
</dbReference>
<evidence type="ECO:0000259" key="5">
    <source>
        <dbReference type="PROSITE" id="PS50923"/>
    </source>
</evidence>
<dbReference type="Pfam" id="PF00084">
    <property type="entry name" value="Sushi"/>
    <property type="match status" value="2"/>
</dbReference>
<feature type="domain" description="Sushi" evidence="5">
    <location>
        <begin position="70"/>
        <end position="128"/>
    </location>
</feature>
<accession>A0A8C8UKA2</accession>
<comment type="caution">
    <text evidence="4">Lacks conserved residue(s) required for the propagation of feature annotation.</text>
</comment>
<dbReference type="SMART" id="SM00032">
    <property type="entry name" value="CCP"/>
    <property type="match status" value="2"/>
</dbReference>
<reference evidence="6 7" key="1">
    <citation type="submission" date="2018-10" db="EMBL/GenBank/DDBJ databases">
        <title>Improved assembly of the deer mouse Peromyscus maniculatus genome.</title>
        <authorList>
            <person name="Lassance J.-M."/>
            <person name="Hoekstra H.E."/>
        </authorList>
    </citation>
    <scope>NUCLEOTIDE SEQUENCE [LARGE SCALE GENOMIC DNA]</scope>
</reference>
<dbReference type="InterPro" id="IPR035976">
    <property type="entry name" value="Sushi/SCR/CCP_sf"/>
</dbReference>
<evidence type="ECO:0000313" key="6">
    <source>
        <dbReference type="Ensembl" id="ENSPEMP00000031613.1"/>
    </source>
</evidence>
<sequence>LELTEIHLALPPKSNSCMDPPHVENATITWLSGETVRYECNKPLKIFGEVEVICQNGTWTEPPRCKDSTRKCEPPPTIANGEITSIQFSVYTPLSSVKYQCQSLYQLQGNKKITCRNRELSEPPKCLHKYCIFINHGKISFLVGKFSCL</sequence>
<keyword evidence="3 4" id="KW-1015">Disulfide bond</keyword>
<dbReference type="InterPro" id="IPR000436">
    <property type="entry name" value="Sushi_SCR_CCP_dom"/>
</dbReference>
<dbReference type="GO" id="GO:0001851">
    <property type="term" value="F:complement component C3b binding"/>
    <property type="evidence" value="ECO:0007669"/>
    <property type="project" value="TreeGrafter"/>
</dbReference>
<reference evidence="6" key="3">
    <citation type="submission" date="2025-09" db="UniProtKB">
        <authorList>
            <consortium name="Ensembl"/>
        </authorList>
    </citation>
    <scope>IDENTIFICATION</scope>
</reference>
<keyword evidence="7" id="KW-1185">Reference proteome</keyword>
<dbReference type="Gene3D" id="2.10.70.10">
    <property type="entry name" value="Complement Module, domain 1"/>
    <property type="match status" value="2"/>
</dbReference>
<evidence type="ECO:0000256" key="4">
    <source>
        <dbReference type="PROSITE-ProRule" id="PRU00302"/>
    </source>
</evidence>
<feature type="domain" description="Sushi" evidence="5">
    <location>
        <begin position="15"/>
        <end position="67"/>
    </location>
</feature>